<evidence type="ECO:0000313" key="2">
    <source>
        <dbReference type="Proteomes" id="UP000221369"/>
    </source>
</evidence>
<reference evidence="1 2" key="1">
    <citation type="submission" date="2017-10" db="EMBL/GenBank/DDBJ databases">
        <title>Sequencing the genomes of 1000 actinobacteria strains.</title>
        <authorList>
            <person name="Klenk H.-P."/>
        </authorList>
    </citation>
    <scope>NUCLEOTIDE SEQUENCE [LARGE SCALE GENOMIC DNA]</scope>
    <source>
        <strain evidence="1 2">DSM 21798</strain>
    </source>
</reference>
<comment type="caution">
    <text evidence="1">The sequence shown here is derived from an EMBL/GenBank/DDBJ whole genome shotgun (WGS) entry which is preliminary data.</text>
</comment>
<name>A0A2A9E1G8_9MICO</name>
<protein>
    <submittedName>
        <fullName evidence="1">Uncharacterized protein</fullName>
    </submittedName>
</protein>
<gene>
    <name evidence="1" type="ORF">ATJ78_3023</name>
</gene>
<proteinExistence type="predicted"/>
<dbReference type="AlphaFoldDB" id="A0A2A9E1G8"/>
<accession>A0A2A9E1G8</accession>
<organism evidence="1 2">
    <name type="scientific">Paramicrobacterium agarici</name>
    <dbReference type="NCBI Taxonomy" id="630514"/>
    <lineage>
        <taxon>Bacteria</taxon>
        <taxon>Bacillati</taxon>
        <taxon>Actinomycetota</taxon>
        <taxon>Actinomycetes</taxon>
        <taxon>Micrococcales</taxon>
        <taxon>Microbacteriaceae</taxon>
        <taxon>Paramicrobacterium</taxon>
    </lineage>
</organism>
<sequence length="29" mass="3147">MSREGLLSLKFVIGMKIVTITILEGSGRP</sequence>
<dbReference type="Proteomes" id="UP000221369">
    <property type="component" value="Unassembled WGS sequence"/>
</dbReference>
<dbReference type="EMBL" id="PDJE01000001">
    <property type="protein sequence ID" value="PFG32039.1"/>
    <property type="molecule type" value="Genomic_DNA"/>
</dbReference>
<evidence type="ECO:0000313" key="1">
    <source>
        <dbReference type="EMBL" id="PFG32039.1"/>
    </source>
</evidence>
<keyword evidence="2" id="KW-1185">Reference proteome</keyword>